<dbReference type="Proteomes" id="UP000004699">
    <property type="component" value="Unassembled WGS sequence"/>
</dbReference>
<evidence type="ECO:0000313" key="2">
    <source>
        <dbReference type="Proteomes" id="UP000004699"/>
    </source>
</evidence>
<proteinExistence type="predicted"/>
<dbReference type="HOGENOM" id="CLU_2788950_0_0_6"/>
<organism evidence="1 2">
    <name type="scientific">Luminiphilus syltensis NOR5-1B</name>
    <dbReference type="NCBI Taxonomy" id="565045"/>
    <lineage>
        <taxon>Bacteria</taxon>
        <taxon>Pseudomonadati</taxon>
        <taxon>Pseudomonadota</taxon>
        <taxon>Gammaproteobacteria</taxon>
        <taxon>Cellvibrionales</taxon>
        <taxon>Halieaceae</taxon>
        <taxon>Luminiphilus</taxon>
    </lineage>
</organism>
<protein>
    <submittedName>
        <fullName evidence="1">Uncharacterized protein</fullName>
    </submittedName>
</protein>
<gene>
    <name evidence="1" type="ORF">NOR51B_2065</name>
</gene>
<dbReference type="STRING" id="565045.NOR51B_2065"/>
<evidence type="ECO:0000313" key="1">
    <source>
        <dbReference type="EMBL" id="EED36117.1"/>
    </source>
</evidence>
<dbReference type="EMBL" id="DS999411">
    <property type="protein sequence ID" value="EED36117.1"/>
    <property type="molecule type" value="Genomic_DNA"/>
</dbReference>
<reference evidence="2" key="1">
    <citation type="journal article" date="2013" name="BMC Microbiol.">
        <title>Taxonomy and evolution of bacteriochlorophyll a-containing members of the OM60/NOR5 clade of marine gammaproteobacteria: description of Luminiphilus syltensis gen. nov., sp. nov., reclassification of Haliea rubra as Pseudohaliea rubra gen. nov., comb. nov., and emendation of Chromatocurvus halotolerans.</title>
        <authorList>
            <person name="Spring S."/>
            <person name="Riedel T."/>
            <person name="Sproer C."/>
            <person name="Yan S."/>
            <person name="Harder J."/>
            <person name="Fuchs B.M."/>
        </authorList>
    </citation>
    <scope>NUCLEOTIDE SEQUENCE [LARGE SCALE GENOMIC DNA]</scope>
    <source>
        <strain evidence="2">NOR51-B</strain>
    </source>
</reference>
<dbReference type="AlphaFoldDB" id="B8KT25"/>
<name>B8KT25_9GAMM</name>
<keyword evidence="2" id="KW-1185">Reference proteome</keyword>
<accession>B8KT25</accession>
<sequence length="68" mass="7828">MKAKESGRSFGERMQFRMLLSVVFLYFFVGAVMGRMFPGQSVQASQATCYEHARQSAYSVVPYIYMRV</sequence>